<dbReference type="PANTHER" id="PTHR33865">
    <property type="entry name" value="PROTEIN FAM183B"/>
    <property type="match status" value="1"/>
</dbReference>
<evidence type="ECO:0000256" key="3">
    <source>
        <dbReference type="ARBA" id="ARBA00022490"/>
    </source>
</evidence>
<accession>A0A3Q2FGN6</accession>
<proteinExistence type="inferred from homology"/>
<sequence length="101" mass="11983">MDCILKNLALVELIKKEERYYKLQTEVTVNPFRKGESAFLEAYRRARLEPNKKYPLPLTESQEIGWFSNELVRNKSLFFPISLQNELFTILDRTTFLNPIL</sequence>
<comment type="similarity">
    <text evidence="6">Belongs to the CFAP144 family.</text>
</comment>
<keyword evidence="5" id="KW-0966">Cell projection</keyword>
<dbReference type="Proteomes" id="UP000265020">
    <property type="component" value="Unassembled WGS sequence"/>
</dbReference>
<name>A0A3Q2FGN6_CYPVA</name>
<dbReference type="GO" id="GO:0097546">
    <property type="term" value="C:ciliary base"/>
    <property type="evidence" value="ECO:0007669"/>
    <property type="project" value="TreeGrafter"/>
</dbReference>
<protein>
    <submittedName>
        <fullName evidence="7">Uncharacterized protein</fullName>
    </submittedName>
</protein>
<evidence type="ECO:0000256" key="5">
    <source>
        <dbReference type="ARBA" id="ARBA00023273"/>
    </source>
</evidence>
<evidence type="ECO:0000256" key="4">
    <source>
        <dbReference type="ARBA" id="ARBA00023212"/>
    </source>
</evidence>
<reference evidence="7" key="1">
    <citation type="submission" date="2025-08" db="UniProtKB">
        <authorList>
            <consortium name="Ensembl"/>
        </authorList>
    </citation>
    <scope>IDENTIFICATION</scope>
</reference>
<evidence type="ECO:0000256" key="1">
    <source>
        <dbReference type="ARBA" id="ARBA00004138"/>
    </source>
</evidence>
<evidence type="ECO:0000313" key="8">
    <source>
        <dbReference type="Proteomes" id="UP000265020"/>
    </source>
</evidence>
<dbReference type="Ensembl" id="ENSCVAT00000010803.1">
    <property type="protein sequence ID" value="ENSCVAP00000002985.1"/>
    <property type="gene ID" value="ENSCVAG00000004136.1"/>
</dbReference>
<keyword evidence="4" id="KW-0206">Cytoskeleton</keyword>
<organism evidence="7 8">
    <name type="scientific">Cyprinodon variegatus</name>
    <name type="common">Sheepshead minnow</name>
    <dbReference type="NCBI Taxonomy" id="28743"/>
    <lineage>
        <taxon>Eukaryota</taxon>
        <taxon>Metazoa</taxon>
        <taxon>Chordata</taxon>
        <taxon>Craniata</taxon>
        <taxon>Vertebrata</taxon>
        <taxon>Euteleostomi</taxon>
        <taxon>Actinopterygii</taxon>
        <taxon>Neopterygii</taxon>
        <taxon>Teleostei</taxon>
        <taxon>Neoteleostei</taxon>
        <taxon>Acanthomorphata</taxon>
        <taxon>Ovalentaria</taxon>
        <taxon>Atherinomorphae</taxon>
        <taxon>Cyprinodontiformes</taxon>
        <taxon>Cyprinodontidae</taxon>
        <taxon>Cyprinodon</taxon>
    </lineage>
</organism>
<dbReference type="STRING" id="28743.ENSCVAP00000002985"/>
<dbReference type="GeneTree" id="ENSGT00940000181738"/>
<comment type="subcellular location">
    <subcellularLocation>
        <location evidence="1">Cell projection</location>
        <location evidence="1">Cilium</location>
    </subcellularLocation>
    <subcellularLocation>
        <location evidence="2">Cytoplasm</location>
        <location evidence="2">Cytoskeleton</location>
    </subcellularLocation>
</comment>
<dbReference type="GO" id="GO:0005856">
    <property type="term" value="C:cytoskeleton"/>
    <property type="evidence" value="ECO:0007669"/>
    <property type="project" value="UniProtKB-SubCell"/>
</dbReference>
<reference evidence="7" key="2">
    <citation type="submission" date="2025-09" db="UniProtKB">
        <authorList>
            <consortium name="Ensembl"/>
        </authorList>
    </citation>
    <scope>IDENTIFICATION</scope>
</reference>
<dbReference type="Pfam" id="PF14886">
    <property type="entry name" value="FAM183"/>
    <property type="match status" value="1"/>
</dbReference>
<dbReference type="InterPro" id="IPR029214">
    <property type="entry name" value="CFAP144"/>
</dbReference>
<evidence type="ECO:0000256" key="2">
    <source>
        <dbReference type="ARBA" id="ARBA00004245"/>
    </source>
</evidence>
<evidence type="ECO:0000256" key="6">
    <source>
        <dbReference type="ARBA" id="ARBA00034777"/>
    </source>
</evidence>
<evidence type="ECO:0000313" key="7">
    <source>
        <dbReference type="Ensembl" id="ENSCVAP00000002985.1"/>
    </source>
</evidence>
<keyword evidence="8" id="KW-1185">Reference proteome</keyword>
<dbReference type="PANTHER" id="PTHR33865:SF3">
    <property type="entry name" value="PROTEIN FAM183B"/>
    <property type="match status" value="1"/>
</dbReference>
<keyword evidence="3" id="KW-0963">Cytoplasm</keyword>
<dbReference type="AlphaFoldDB" id="A0A3Q2FGN6"/>